<dbReference type="Proteomes" id="UP001107558">
    <property type="component" value="Chromosome 3"/>
</dbReference>
<name>A0A9J6BNX8_POLVA</name>
<accession>A0A9J6BNX8</accession>
<evidence type="ECO:0000256" key="8">
    <source>
        <dbReference type="ARBA" id="ARBA00022853"/>
    </source>
</evidence>
<dbReference type="PROSITE" id="PS51727">
    <property type="entry name" value="CBP_P300_HAT"/>
    <property type="match status" value="1"/>
</dbReference>
<evidence type="ECO:0000256" key="9">
    <source>
        <dbReference type="ARBA" id="ARBA00023015"/>
    </source>
</evidence>
<dbReference type="InterPro" id="IPR011011">
    <property type="entry name" value="Znf_FYVE_PHD"/>
</dbReference>
<gene>
    <name evidence="16" type="ORF">PVAND_001770</name>
</gene>
<dbReference type="GO" id="GO:0003713">
    <property type="term" value="F:transcription coactivator activity"/>
    <property type="evidence" value="ECO:0007669"/>
    <property type="project" value="TreeGrafter"/>
</dbReference>
<evidence type="ECO:0000256" key="11">
    <source>
        <dbReference type="ARBA" id="ARBA00023242"/>
    </source>
</evidence>
<dbReference type="AlphaFoldDB" id="A0A9J6BNX8"/>
<keyword evidence="10" id="KW-0804">Transcription</keyword>
<evidence type="ECO:0000256" key="2">
    <source>
        <dbReference type="ARBA" id="ARBA00004123"/>
    </source>
</evidence>
<evidence type="ECO:0000256" key="3">
    <source>
        <dbReference type="ARBA" id="ARBA00013184"/>
    </source>
</evidence>
<keyword evidence="5" id="KW-0479">Metal-binding</keyword>
<comment type="caution">
    <text evidence="16">The sequence shown here is derived from an EMBL/GenBank/DDBJ whole genome shotgun (WGS) entry which is preliminary data.</text>
</comment>
<reference evidence="16" key="1">
    <citation type="submission" date="2021-03" db="EMBL/GenBank/DDBJ databases">
        <title>Chromosome level genome of the anhydrobiotic midge Polypedilum vanderplanki.</title>
        <authorList>
            <person name="Yoshida Y."/>
            <person name="Kikawada T."/>
            <person name="Gusev O."/>
        </authorList>
    </citation>
    <scope>NUCLEOTIDE SEQUENCE</scope>
    <source>
        <strain evidence="16">NIAS01</strain>
        <tissue evidence="16">Whole body or cell culture</tissue>
    </source>
</reference>
<evidence type="ECO:0000256" key="1">
    <source>
        <dbReference type="ARBA" id="ARBA00002581"/>
    </source>
</evidence>
<keyword evidence="6 13" id="KW-0863">Zinc-finger</keyword>
<evidence type="ECO:0000256" key="6">
    <source>
        <dbReference type="ARBA" id="ARBA00022771"/>
    </source>
</evidence>
<dbReference type="GO" id="GO:0004402">
    <property type="term" value="F:histone acetyltransferase activity"/>
    <property type="evidence" value="ECO:0007669"/>
    <property type="project" value="InterPro"/>
</dbReference>
<evidence type="ECO:0000256" key="12">
    <source>
        <dbReference type="ARBA" id="ARBA00048017"/>
    </source>
</evidence>
<dbReference type="InterPro" id="IPR019787">
    <property type="entry name" value="Znf_PHD-finger"/>
</dbReference>
<proteinExistence type="predicted"/>
<dbReference type="PROSITE" id="PS50016">
    <property type="entry name" value="ZF_PHD_2"/>
    <property type="match status" value="1"/>
</dbReference>
<comment type="function">
    <text evidence="1">Acetyltransferase enzyme. Acetylates histones, giving a specific tag for transcriptional activation.</text>
</comment>
<dbReference type="PROSITE" id="PS01359">
    <property type="entry name" value="ZF_PHD_1"/>
    <property type="match status" value="1"/>
</dbReference>
<evidence type="ECO:0000313" key="17">
    <source>
        <dbReference type="Proteomes" id="UP001107558"/>
    </source>
</evidence>
<sequence>MNCEQEIYNLDSNEYFFAKIFDHLEKLDKKSNASVFRPYQEIIDDNNNRALTLEQIYKALLRGEYRNNIWFLIRDYTKALSFIVNYYHSSAKIYKNASNFYNILSENAEKHMKELGFCCGIWYQHESKILTCEKSCNIENNQIYYRYKDWLFCSKCFSKEKQIVNLDLSINLTASKDCFKECIYHEEKDEEFIKCKMCEREFHERCVLHIGSSSMQFYCNNCRATDVSIAKFPKFKLNAENLASTECDEFIARHLSLCGVFIPKKVIIRLVSNVEKKFEINSPTAKYRSKTSITYNNCSLLAFFKSDDELDICFFACYFQLYGSDCEAKSNRNSVYLSYIDSVNLFKVPDRTKIYQEILIGLFRYLRFRKFSKIFIWSCPPSKQSDYILVGKPLDMKIPTFDILLSWYHKLIILGKKQGVITSFDGPDKYARDNNWFDLDNVPLFEGDLWPTRIQEAVIEAEKEGSNYEYLNKRIWDLLQVQTIGFDNSYFVLYIEQDTMTLDAMMPQSSLKSKYINDRYDLVEFLSDNNFTFLDMRQAKYTTLQIIYFLVVEDFNKLCRNICSCNTNGQKLYPDEILKYINYKCEKKLIKNTVMSYRFQLVNRNKPKVKALKKKNMITAKLNNLPKVLIKHLHTHSEDVNALFLETLRTRYNF</sequence>
<dbReference type="SMART" id="SM01250">
    <property type="entry name" value="KAT11"/>
    <property type="match status" value="1"/>
</dbReference>
<keyword evidence="7" id="KW-0862">Zinc</keyword>
<dbReference type="EMBL" id="JADBJN010000003">
    <property type="protein sequence ID" value="KAG5671577.1"/>
    <property type="molecule type" value="Genomic_DNA"/>
</dbReference>
<dbReference type="EC" id="2.3.1.48" evidence="3"/>
<dbReference type="PANTHER" id="PTHR13808">
    <property type="entry name" value="CBP/P300-RELATED"/>
    <property type="match status" value="1"/>
</dbReference>
<feature type="domain" description="CBP/p300-type HAT" evidence="15">
    <location>
        <begin position="236"/>
        <end position="555"/>
    </location>
</feature>
<dbReference type="GO" id="GO:0031490">
    <property type="term" value="F:chromatin DNA binding"/>
    <property type="evidence" value="ECO:0007669"/>
    <property type="project" value="TreeGrafter"/>
</dbReference>
<evidence type="ECO:0000256" key="4">
    <source>
        <dbReference type="ARBA" id="ARBA00022679"/>
    </source>
</evidence>
<dbReference type="SUPFAM" id="SSF57903">
    <property type="entry name" value="FYVE/PHD zinc finger"/>
    <property type="match status" value="1"/>
</dbReference>
<dbReference type="GO" id="GO:0000123">
    <property type="term" value="C:histone acetyltransferase complex"/>
    <property type="evidence" value="ECO:0007669"/>
    <property type="project" value="TreeGrafter"/>
</dbReference>
<dbReference type="InterPro" id="IPR013083">
    <property type="entry name" value="Znf_RING/FYVE/PHD"/>
</dbReference>
<keyword evidence="11" id="KW-0539">Nucleus</keyword>
<dbReference type="GO" id="GO:0005667">
    <property type="term" value="C:transcription regulator complex"/>
    <property type="evidence" value="ECO:0007669"/>
    <property type="project" value="TreeGrafter"/>
</dbReference>
<dbReference type="GO" id="GO:0008270">
    <property type="term" value="F:zinc ion binding"/>
    <property type="evidence" value="ECO:0007669"/>
    <property type="project" value="UniProtKB-KW"/>
</dbReference>
<dbReference type="InterPro" id="IPR013178">
    <property type="entry name" value="Histone_AcTrfase_Rtt109/CBP"/>
</dbReference>
<comment type="catalytic activity">
    <reaction evidence="12">
        <text>L-lysyl-[protein] + acetyl-CoA = N(6)-acetyl-L-lysyl-[protein] + CoA + H(+)</text>
        <dbReference type="Rhea" id="RHEA:45948"/>
        <dbReference type="Rhea" id="RHEA-COMP:9752"/>
        <dbReference type="Rhea" id="RHEA-COMP:10731"/>
        <dbReference type="ChEBI" id="CHEBI:15378"/>
        <dbReference type="ChEBI" id="CHEBI:29969"/>
        <dbReference type="ChEBI" id="CHEBI:57287"/>
        <dbReference type="ChEBI" id="CHEBI:57288"/>
        <dbReference type="ChEBI" id="CHEBI:61930"/>
        <dbReference type="EC" id="2.3.1.48"/>
    </reaction>
</comment>
<dbReference type="InterPro" id="IPR019786">
    <property type="entry name" value="Zinc_finger_PHD-type_CS"/>
</dbReference>
<comment type="subcellular location">
    <subcellularLocation>
        <location evidence="2">Nucleus</location>
    </subcellularLocation>
</comment>
<keyword evidence="8" id="KW-0156">Chromatin regulator</keyword>
<dbReference type="Pfam" id="PF08214">
    <property type="entry name" value="HAT_KAT11"/>
    <property type="match status" value="1"/>
</dbReference>
<dbReference type="GO" id="GO:0045944">
    <property type="term" value="P:positive regulation of transcription by RNA polymerase II"/>
    <property type="evidence" value="ECO:0007669"/>
    <property type="project" value="TreeGrafter"/>
</dbReference>
<dbReference type="GO" id="GO:0005634">
    <property type="term" value="C:nucleus"/>
    <property type="evidence" value="ECO:0007669"/>
    <property type="project" value="UniProtKB-SubCell"/>
</dbReference>
<keyword evidence="9" id="KW-0805">Transcription regulation</keyword>
<evidence type="ECO:0000256" key="7">
    <source>
        <dbReference type="ARBA" id="ARBA00022833"/>
    </source>
</evidence>
<evidence type="ECO:0000259" key="15">
    <source>
        <dbReference type="PROSITE" id="PS51727"/>
    </source>
</evidence>
<dbReference type="Gene3D" id="3.30.40.10">
    <property type="entry name" value="Zinc/RING finger domain, C3HC4 (zinc finger)"/>
    <property type="match status" value="1"/>
</dbReference>
<evidence type="ECO:0000259" key="14">
    <source>
        <dbReference type="PROSITE" id="PS50016"/>
    </source>
</evidence>
<organism evidence="16 17">
    <name type="scientific">Polypedilum vanderplanki</name>
    <name type="common">Sleeping chironomid midge</name>
    <dbReference type="NCBI Taxonomy" id="319348"/>
    <lineage>
        <taxon>Eukaryota</taxon>
        <taxon>Metazoa</taxon>
        <taxon>Ecdysozoa</taxon>
        <taxon>Arthropoda</taxon>
        <taxon>Hexapoda</taxon>
        <taxon>Insecta</taxon>
        <taxon>Pterygota</taxon>
        <taxon>Neoptera</taxon>
        <taxon>Endopterygota</taxon>
        <taxon>Diptera</taxon>
        <taxon>Nematocera</taxon>
        <taxon>Chironomoidea</taxon>
        <taxon>Chironomidae</taxon>
        <taxon>Chironominae</taxon>
        <taxon>Polypedilum</taxon>
        <taxon>Polypedilum</taxon>
    </lineage>
</organism>
<keyword evidence="17" id="KW-1185">Reference proteome</keyword>
<dbReference type="OrthoDB" id="6514242at2759"/>
<evidence type="ECO:0000256" key="10">
    <source>
        <dbReference type="ARBA" id="ARBA00023163"/>
    </source>
</evidence>
<evidence type="ECO:0000313" key="16">
    <source>
        <dbReference type="EMBL" id="KAG5671577.1"/>
    </source>
</evidence>
<dbReference type="PANTHER" id="PTHR13808:SF1">
    <property type="entry name" value="HISTONE ACETYLTRANSFERASE"/>
    <property type="match status" value="1"/>
</dbReference>
<evidence type="ECO:0000256" key="5">
    <source>
        <dbReference type="ARBA" id="ARBA00022723"/>
    </source>
</evidence>
<feature type="domain" description="PHD-type" evidence="14">
    <location>
        <begin position="150"/>
        <end position="225"/>
    </location>
</feature>
<keyword evidence="4" id="KW-0808">Transferase</keyword>
<dbReference type="InterPro" id="IPR031162">
    <property type="entry name" value="CBP_P300_HAT"/>
</dbReference>
<protein>
    <recommendedName>
        <fullName evidence="3">histone acetyltransferase</fullName>
        <ecNumber evidence="3">2.3.1.48</ecNumber>
    </recommendedName>
</protein>
<evidence type="ECO:0000256" key="13">
    <source>
        <dbReference type="PROSITE-ProRule" id="PRU00146"/>
    </source>
</evidence>